<dbReference type="Pfam" id="PF00891">
    <property type="entry name" value="Methyltransf_2"/>
    <property type="match status" value="1"/>
</dbReference>
<dbReference type="InterPro" id="IPR016461">
    <property type="entry name" value="COMT-like"/>
</dbReference>
<dbReference type="InterPro" id="IPR036390">
    <property type="entry name" value="WH_DNA-bd_sf"/>
</dbReference>
<dbReference type="Pfam" id="PF08100">
    <property type="entry name" value="Dimerisation"/>
    <property type="match status" value="1"/>
</dbReference>
<dbReference type="InterPro" id="IPR012967">
    <property type="entry name" value="COMT_dimerisation"/>
</dbReference>
<dbReference type="SUPFAM" id="SSF53335">
    <property type="entry name" value="S-adenosyl-L-methionine-dependent methyltransferases"/>
    <property type="match status" value="1"/>
</dbReference>
<dbReference type="SUPFAM" id="SSF46785">
    <property type="entry name" value="Winged helix' DNA-binding domain"/>
    <property type="match status" value="1"/>
</dbReference>
<evidence type="ECO:0000313" key="6">
    <source>
        <dbReference type="EMBL" id="PRR72805.1"/>
    </source>
</evidence>
<dbReference type="GO" id="GO:0046983">
    <property type="term" value="F:protein dimerization activity"/>
    <property type="evidence" value="ECO:0007669"/>
    <property type="project" value="InterPro"/>
</dbReference>
<evidence type="ECO:0000256" key="1">
    <source>
        <dbReference type="ARBA" id="ARBA00022603"/>
    </source>
</evidence>
<dbReference type="EMBL" id="PVXL01000044">
    <property type="protein sequence ID" value="PRR72805.1"/>
    <property type="molecule type" value="Genomic_DNA"/>
</dbReference>
<evidence type="ECO:0000259" key="4">
    <source>
        <dbReference type="Pfam" id="PF00891"/>
    </source>
</evidence>
<evidence type="ECO:0000256" key="2">
    <source>
        <dbReference type="ARBA" id="ARBA00022679"/>
    </source>
</evidence>
<dbReference type="PANTHER" id="PTHR43712">
    <property type="entry name" value="PUTATIVE (AFU_ORTHOLOGUE AFUA_4G14580)-RELATED"/>
    <property type="match status" value="1"/>
</dbReference>
<dbReference type="InterPro" id="IPR001077">
    <property type="entry name" value="COMT_C"/>
</dbReference>
<proteinExistence type="predicted"/>
<reference evidence="6 7" key="1">
    <citation type="submission" date="2018-03" db="EMBL/GenBank/DDBJ databases">
        <title>Genome sequence of Moorella stamsii DSM 26217.</title>
        <authorList>
            <person name="Poehlein A."/>
            <person name="Daniel R."/>
        </authorList>
    </citation>
    <scope>NUCLEOTIDE SEQUENCE [LARGE SCALE GENOMIC DNA]</scope>
    <source>
        <strain evidence="7">DSM 26217</strain>
    </source>
</reference>
<keyword evidence="7" id="KW-1185">Reference proteome</keyword>
<keyword evidence="2 6" id="KW-0808">Transferase</keyword>
<evidence type="ECO:0000256" key="3">
    <source>
        <dbReference type="ARBA" id="ARBA00022691"/>
    </source>
</evidence>
<dbReference type="Gene3D" id="1.10.10.10">
    <property type="entry name" value="Winged helix-like DNA-binding domain superfamily/Winged helix DNA-binding domain"/>
    <property type="match status" value="1"/>
</dbReference>
<dbReference type="PROSITE" id="PS51683">
    <property type="entry name" value="SAM_OMT_II"/>
    <property type="match status" value="1"/>
</dbReference>
<dbReference type="PANTHER" id="PTHR43712:SF2">
    <property type="entry name" value="O-METHYLTRANSFERASE CICE"/>
    <property type="match status" value="1"/>
</dbReference>
<name>A0A9X7J395_9FIRM</name>
<protein>
    <submittedName>
        <fullName evidence="6">Multifunctional cyclase-dehydratase-3-O-methyl transferase TcmN</fullName>
        <ecNumber evidence="6">2.1.1.-</ecNumber>
    </submittedName>
</protein>
<dbReference type="InterPro" id="IPR029063">
    <property type="entry name" value="SAM-dependent_MTases_sf"/>
</dbReference>
<feature type="domain" description="O-methyltransferase dimerisation" evidence="5">
    <location>
        <begin position="21"/>
        <end position="96"/>
    </location>
</feature>
<dbReference type="InterPro" id="IPR019271">
    <property type="entry name" value="DUF2284_metal-binding"/>
</dbReference>
<gene>
    <name evidence="6" type="primary">tcmN</name>
    <name evidence="6" type="ORF">MOST_16990</name>
</gene>
<dbReference type="InterPro" id="IPR036388">
    <property type="entry name" value="WH-like_DNA-bd_sf"/>
</dbReference>
<keyword evidence="3" id="KW-0949">S-adenosyl-L-methionine</keyword>
<organism evidence="6 7">
    <name type="scientific">Neomoorella stamsii</name>
    <dbReference type="NCBI Taxonomy" id="1266720"/>
    <lineage>
        <taxon>Bacteria</taxon>
        <taxon>Bacillati</taxon>
        <taxon>Bacillota</taxon>
        <taxon>Clostridia</taxon>
        <taxon>Neomoorellales</taxon>
        <taxon>Neomoorellaceae</taxon>
        <taxon>Neomoorella</taxon>
    </lineage>
</organism>
<dbReference type="AlphaFoldDB" id="A0A9X7J395"/>
<feature type="domain" description="O-methyltransferase C-terminal" evidence="4">
    <location>
        <begin position="147"/>
        <end position="307"/>
    </location>
</feature>
<sequence>MKPLSFLNPDPQEASPQYLEDLATAYWFSEALFTAVEMGIFTFLDPMGKTIAEIARALESDCQGVERFLQALCAIGLLQRDGPFFFNTKIASAYLVKGKKDYQGEAILWRKYLSSPWRDLKECIKAGRRVTFPPAQEEPEQLIYRIRRFIRAMDCVARTKVREIIPIFEGLGLEGEILDVGAGSGAVAAAFLERFPSMRATLMDLPEVLDYAEELMRERGLTGRVTYCQANILEAWPVSKGCYDLVILSNLIHTYAENEVTHILARAAECLKADGFLVIHDFFPEHYPEKAALFDLNMLINTYNGKVFAQKWVREKIENHNLYVTHLIPLATDTALIIGSKNKKKLEKLSLDPKARLVSSIQTLGFRQVCLLPVKDIHVPEWPELRCQFGCDLYGKPHCPPNSPSPQRTRDILKDYTLALLLEGEPPTRSFQRRVLQAEKEAFKAGFYKAFAFWAGPCTLCDSCTTKSICHNTRDARPSMEGAGIDVFETVRRAGLSLRTLNNKNDFVKYFALVLLE</sequence>
<dbReference type="Gene3D" id="3.40.50.150">
    <property type="entry name" value="Vaccinia Virus protein VP39"/>
    <property type="match status" value="1"/>
</dbReference>
<accession>A0A9X7J395</accession>
<keyword evidence="1 6" id="KW-0489">Methyltransferase</keyword>
<dbReference type="Proteomes" id="UP000239430">
    <property type="component" value="Unassembled WGS sequence"/>
</dbReference>
<evidence type="ECO:0000259" key="5">
    <source>
        <dbReference type="Pfam" id="PF08100"/>
    </source>
</evidence>
<comment type="caution">
    <text evidence="6">The sequence shown here is derived from an EMBL/GenBank/DDBJ whole genome shotgun (WGS) entry which is preliminary data.</text>
</comment>
<dbReference type="Pfam" id="PF10050">
    <property type="entry name" value="DUF2284"/>
    <property type="match status" value="1"/>
</dbReference>
<dbReference type="GO" id="GO:0008171">
    <property type="term" value="F:O-methyltransferase activity"/>
    <property type="evidence" value="ECO:0007669"/>
    <property type="project" value="InterPro"/>
</dbReference>
<evidence type="ECO:0000313" key="7">
    <source>
        <dbReference type="Proteomes" id="UP000239430"/>
    </source>
</evidence>
<dbReference type="RefSeq" id="WP_054935549.1">
    <property type="nucleotide sequence ID" value="NZ_PVXL01000044.1"/>
</dbReference>
<dbReference type="GO" id="GO:0032259">
    <property type="term" value="P:methylation"/>
    <property type="evidence" value="ECO:0007669"/>
    <property type="project" value="UniProtKB-KW"/>
</dbReference>
<dbReference type="EC" id="2.1.1.-" evidence="6"/>